<dbReference type="AlphaFoldDB" id="A0A1M5BUS1"/>
<keyword evidence="5" id="KW-0949">S-adenosyl-L-methionine</keyword>
<dbReference type="Gene3D" id="3.40.1010.10">
    <property type="entry name" value="Cobalt-precorrin-4 Transmethylase, Domain 1"/>
    <property type="match status" value="1"/>
</dbReference>
<protein>
    <submittedName>
        <fullName evidence="7">Precorrin-6Y C5,15-methyltransferase (Decarboxylating)</fullName>
    </submittedName>
</protein>
<sequence length="219" mass="23930">MPRIKIIGVGPGHQDYLTPAAQKALAEAGVLVGGIRHLSLLANGRQKTFIIKNNLKAMVDFINRHREEGVAVIASGDPGLYGILQYLRQYFSVEELEVIPGVSSVQLAFARLALPWHDALITSAHGRPVEDLIQLVHDHKKVALFTDPRSSPSRIASMLLEAGIINRKIFVCCNLSYPEEKILETTAGELACMDLSGQKNCVMVIIDEKVLALHDSGNS</sequence>
<dbReference type="NCBIfam" id="TIGR02467">
    <property type="entry name" value="CbiE"/>
    <property type="match status" value="1"/>
</dbReference>
<proteinExistence type="predicted"/>
<dbReference type="InterPro" id="IPR000878">
    <property type="entry name" value="4pyrrol_Mease"/>
</dbReference>
<feature type="domain" description="Tetrapyrrole methylase" evidence="6">
    <location>
        <begin position="4"/>
        <end position="191"/>
    </location>
</feature>
<keyword evidence="3 7" id="KW-0489">Methyltransferase</keyword>
<dbReference type="InterPro" id="IPR012818">
    <property type="entry name" value="CbiE"/>
</dbReference>
<dbReference type="RefSeq" id="WP_073166458.1">
    <property type="nucleotide sequence ID" value="NZ_FQUW01000031.1"/>
</dbReference>
<dbReference type="PANTHER" id="PTHR43182:SF1">
    <property type="entry name" value="COBALT-PRECORRIN-7 C(5)-METHYLTRANSFERASE"/>
    <property type="match status" value="1"/>
</dbReference>
<comment type="pathway">
    <text evidence="1">Cofactor biosynthesis; adenosylcobalamin biosynthesis.</text>
</comment>
<organism evidence="7 8">
    <name type="scientific">Desulfofundulus australicus DSM 11792</name>
    <dbReference type="NCBI Taxonomy" id="1121425"/>
    <lineage>
        <taxon>Bacteria</taxon>
        <taxon>Bacillati</taxon>
        <taxon>Bacillota</taxon>
        <taxon>Clostridia</taxon>
        <taxon>Eubacteriales</taxon>
        <taxon>Peptococcaceae</taxon>
        <taxon>Desulfofundulus</taxon>
    </lineage>
</organism>
<dbReference type="GO" id="GO:0009236">
    <property type="term" value="P:cobalamin biosynthetic process"/>
    <property type="evidence" value="ECO:0007669"/>
    <property type="project" value="UniProtKB-UniPathway"/>
</dbReference>
<dbReference type="CDD" id="cd11644">
    <property type="entry name" value="Precorrin-6Y-MT"/>
    <property type="match status" value="1"/>
</dbReference>
<accession>A0A1M5BUS1</accession>
<evidence type="ECO:0000313" key="7">
    <source>
        <dbReference type="EMBL" id="SHF46313.1"/>
    </source>
</evidence>
<dbReference type="InterPro" id="IPR035996">
    <property type="entry name" value="4pyrrol_Methylase_sf"/>
</dbReference>
<dbReference type="Proteomes" id="UP000184196">
    <property type="component" value="Unassembled WGS sequence"/>
</dbReference>
<dbReference type="Pfam" id="PF00590">
    <property type="entry name" value="TP_methylase"/>
    <property type="match status" value="1"/>
</dbReference>
<dbReference type="UniPathway" id="UPA00148"/>
<name>A0A1M5BUS1_9FIRM</name>
<gene>
    <name evidence="7" type="ORF">SAMN02745218_02326</name>
</gene>
<dbReference type="GO" id="GO:0008276">
    <property type="term" value="F:protein methyltransferase activity"/>
    <property type="evidence" value="ECO:0007669"/>
    <property type="project" value="InterPro"/>
</dbReference>
<evidence type="ECO:0000256" key="4">
    <source>
        <dbReference type="ARBA" id="ARBA00022679"/>
    </source>
</evidence>
<evidence type="ECO:0000256" key="5">
    <source>
        <dbReference type="ARBA" id="ARBA00022691"/>
    </source>
</evidence>
<evidence type="ECO:0000256" key="3">
    <source>
        <dbReference type="ARBA" id="ARBA00022603"/>
    </source>
</evidence>
<dbReference type="EMBL" id="FQUW01000031">
    <property type="protein sequence ID" value="SHF46313.1"/>
    <property type="molecule type" value="Genomic_DNA"/>
</dbReference>
<evidence type="ECO:0000256" key="1">
    <source>
        <dbReference type="ARBA" id="ARBA00004953"/>
    </source>
</evidence>
<dbReference type="InterPro" id="IPR050714">
    <property type="entry name" value="Cobalamin_biosynth_MTase"/>
</dbReference>
<keyword evidence="8" id="KW-1185">Reference proteome</keyword>
<reference evidence="8" key="1">
    <citation type="submission" date="2016-11" db="EMBL/GenBank/DDBJ databases">
        <authorList>
            <person name="Varghese N."/>
            <person name="Submissions S."/>
        </authorList>
    </citation>
    <scope>NUCLEOTIDE SEQUENCE [LARGE SCALE GENOMIC DNA]</scope>
    <source>
        <strain evidence="8">DSM 11792</strain>
    </source>
</reference>
<dbReference type="InterPro" id="IPR014776">
    <property type="entry name" value="4pyrrole_Mease_sub2"/>
</dbReference>
<keyword evidence="4 7" id="KW-0808">Transferase</keyword>
<dbReference type="InterPro" id="IPR014777">
    <property type="entry name" value="4pyrrole_Mease_sub1"/>
</dbReference>
<dbReference type="PANTHER" id="PTHR43182">
    <property type="entry name" value="COBALT-PRECORRIN-6B C(15)-METHYLTRANSFERASE (DECARBOXYLATING)"/>
    <property type="match status" value="1"/>
</dbReference>
<dbReference type="SUPFAM" id="SSF53790">
    <property type="entry name" value="Tetrapyrrole methylase"/>
    <property type="match status" value="1"/>
</dbReference>
<dbReference type="GO" id="GO:0032259">
    <property type="term" value="P:methylation"/>
    <property type="evidence" value="ECO:0007669"/>
    <property type="project" value="UniProtKB-KW"/>
</dbReference>
<dbReference type="Gene3D" id="3.30.950.10">
    <property type="entry name" value="Methyltransferase, Cobalt-precorrin-4 Transmethylase, Domain 2"/>
    <property type="match status" value="1"/>
</dbReference>
<keyword evidence="2" id="KW-0169">Cobalamin biosynthesis</keyword>
<evidence type="ECO:0000259" key="6">
    <source>
        <dbReference type="Pfam" id="PF00590"/>
    </source>
</evidence>
<evidence type="ECO:0000313" key="8">
    <source>
        <dbReference type="Proteomes" id="UP000184196"/>
    </source>
</evidence>
<evidence type="ECO:0000256" key="2">
    <source>
        <dbReference type="ARBA" id="ARBA00022573"/>
    </source>
</evidence>